<organism evidence="5 6">
    <name type="scientific">Saccharothrix variisporea</name>
    <dbReference type="NCBI Taxonomy" id="543527"/>
    <lineage>
        <taxon>Bacteria</taxon>
        <taxon>Bacillati</taxon>
        <taxon>Actinomycetota</taxon>
        <taxon>Actinomycetes</taxon>
        <taxon>Pseudonocardiales</taxon>
        <taxon>Pseudonocardiaceae</taxon>
        <taxon>Saccharothrix</taxon>
    </lineage>
</organism>
<dbReference type="InterPro" id="IPR036844">
    <property type="entry name" value="Hint_dom_sf"/>
</dbReference>
<feature type="compositionally biased region" description="Polar residues" evidence="2">
    <location>
        <begin position="3251"/>
        <end position="3260"/>
    </location>
</feature>
<dbReference type="InterPro" id="IPR022385">
    <property type="entry name" value="Rhs_assc_core"/>
</dbReference>
<feature type="region of interest" description="Disordered" evidence="2">
    <location>
        <begin position="1803"/>
        <end position="1858"/>
    </location>
</feature>
<evidence type="ECO:0000256" key="1">
    <source>
        <dbReference type="ARBA" id="ARBA00022737"/>
    </source>
</evidence>
<comment type="caution">
    <text evidence="5">The sequence shown here is derived from an EMBL/GenBank/DDBJ whole genome shotgun (WGS) entry which is preliminary data.</text>
</comment>
<keyword evidence="3" id="KW-0812">Transmembrane</keyword>
<dbReference type="InterPro" id="IPR056823">
    <property type="entry name" value="TEN-like_YD-shell"/>
</dbReference>
<dbReference type="InterPro" id="IPR003587">
    <property type="entry name" value="Hint_dom_N"/>
</dbReference>
<evidence type="ECO:0000313" key="5">
    <source>
        <dbReference type="EMBL" id="RKT69320.1"/>
    </source>
</evidence>
<dbReference type="Gene3D" id="2.60.40.10">
    <property type="entry name" value="Immunoglobulins"/>
    <property type="match status" value="2"/>
</dbReference>
<proteinExistence type="predicted"/>
<dbReference type="Gene3D" id="2.180.10.10">
    <property type="entry name" value="RHS repeat-associated core"/>
    <property type="match status" value="4"/>
</dbReference>
<dbReference type="NCBIfam" id="TIGR01443">
    <property type="entry name" value="intein_Cterm"/>
    <property type="match status" value="1"/>
</dbReference>
<dbReference type="NCBIfam" id="TIGR03696">
    <property type="entry name" value="Rhs_assc_core"/>
    <property type="match status" value="1"/>
</dbReference>
<dbReference type="SUPFAM" id="SSF51294">
    <property type="entry name" value="Hedgehog/intein (Hint) domain"/>
    <property type="match status" value="1"/>
</dbReference>
<dbReference type="NCBIfam" id="TIGR01643">
    <property type="entry name" value="YD_repeat_2x"/>
    <property type="match status" value="2"/>
</dbReference>
<evidence type="ECO:0000256" key="3">
    <source>
        <dbReference type="SAM" id="Phobius"/>
    </source>
</evidence>
<protein>
    <submittedName>
        <fullName evidence="5">Intein/RHS repeat-associated protein</fullName>
    </submittedName>
</protein>
<gene>
    <name evidence="5" type="ORF">DFJ66_2530</name>
</gene>
<dbReference type="Pfam" id="PF25023">
    <property type="entry name" value="TEN_YD-shell"/>
    <property type="match status" value="1"/>
</dbReference>
<accession>A0A495X5L3</accession>
<evidence type="ECO:0000259" key="4">
    <source>
        <dbReference type="SMART" id="SM00306"/>
    </source>
</evidence>
<dbReference type="InterPro" id="IPR014756">
    <property type="entry name" value="Ig_E-set"/>
</dbReference>
<keyword evidence="3" id="KW-1133">Transmembrane helix</keyword>
<keyword evidence="1" id="KW-0677">Repeat</keyword>
<feature type="compositionally biased region" description="Basic and acidic residues" evidence="2">
    <location>
        <begin position="1828"/>
        <end position="1841"/>
    </location>
</feature>
<dbReference type="InterPro" id="IPR050708">
    <property type="entry name" value="T6SS_VgrG/RHS"/>
</dbReference>
<keyword evidence="6" id="KW-1185">Reference proteome</keyword>
<dbReference type="CDD" id="cd00081">
    <property type="entry name" value="Hint"/>
    <property type="match status" value="1"/>
</dbReference>
<dbReference type="Proteomes" id="UP000272729">
    <property type="component" value="Unassembled WGS sequence"/>
</dbReference>
<dbReference type="SUPFAM" id="SSF81296">
    <property type="entry name" value="E set domains"/>
    <property type="match status" value="2"/>
</dbReference>
<dbReference type="Pfam" id="PF05593">
    <property type="entry name" value="RHS_repeat"/>
    <property type="match status" value="3"/>
</dbReference>
<reference evidence="5 6" key="1">
    <citation type="submission" date="2018-10" db="EMBL/GenBank/DDBJ databases">
        <title>Sequencing the genomes of 1000 actinobacteria strains.</title>
        <authorList>
            <person name="Klenk H.-P."/>
        </authorList>
    </citation>
    <scope>NUCLEOTIDE SEQUENCE [LARGE SCALE GENOMIC DNA]</scope>
    <source>
        <strain evidence="5 6">DSM 43911</strain>
    </source>
</reference>
<dbReference type="CDD" id="cd00102">
    <property type="entry name" value="IPT"/>
    <property type="match status" value="1"/>
</dbReference>
<dbReference type="InterPro" id="IPR013783">
    <property type="entry name" value="Ig-like_fold"/>
</dbReference>
<dbReference type="Pfam" id="PF20148">
    <property type="entry name" value="DUF6531"/>
    <property type="match status" value="1"/>
</dbReference>
<dbReference type="PANTHER" id="PTHR32305:SF15">
    <property type="entry name" value="PROTEIN RHSA-RELATED"/>
    <property type="match status" value="1"/>
</dbReference>
<dbReference type="EMBL" id="RBXR01000001">
    <property type="protein sequence ID" value="RKT69320.1"/>
    <property type="molecule type" value="Genomic_DNA"/>
</dbReference>
<dbReference type="PANTHER" id="PTHR32305">
    <property type="match status" value="1"/>
</dbReference>
<dbReference type="InterPro" id="IPR006530">
    <property type="entry name" value="YD"/>
</dbReference>
<keyword evidence="3" id="KW-0472">Membrane</keyword>
<dbReference type="InterPro" id="IPR030934">
    <property type="entry name" value="Intein_C"/>
</dbReference>
<feature type="domain" description="Hint" evidence="4">
    <location>
        <begin position="3080"/>
        <end position="3183"/>
    </location>
</feature>
<dbReference type="Pfam" id="PF01833">
    <property type="entry name" value="TIG"/>
    <property type="match status" value="2"/>
</dbReference>
<feature type="region of interest" description="Disordered" evidence="2">
    <location>
        <begin position="3233"/>
        <end position="3260"/>
    </location>
</feature>
<dbReference type="PROSITE" id="PS50818">
    <property type="entry name" value="INTEIN_C_TER"/>
    <property type="match status" value="1"/>
</dbReference>
<name>A0A495X5L3_9PSEU</name>
<evidence type="ECO:0000256" key="2">
    <source>
        <dbReference type="SAM" id="MobiDB-lite"/>
    </source>
</evidence>
<dbReference type="InterPro" id="IPR045351">
    <property type="entry name" value="DUF6531"/>
</dbReference>
<dbReference type="InterPro" id="IPR031325">
    <property type="entry name" value="RHS_repeat"/>
</dbReference>
<dbReference type="Pfam" id="PF07591">
    <property type="entry name" value="PT-HINT"/>
    <property type="match status" value="1"/>
</dbReference>
<feature type="transmembrane region" description="Helical" evidence="3">
    <location>
        <begin position="60"/>
        <end position="79"/>
    </location>
</feature>
<evidence type="ECO:0000313" key="6">
    <source>
        <dbReference type="Proteomes" id="UP000272729"/>
    </source>
</evidence>
<sequence>MPQGDRRDQLRPVLRDREESGARCPRTRVVGLRFAIVVEVHVPGLWGAATGARRGRRTTILLVVACLVLSAFVVVSGVLDGRGRECPAHQPDAAAARAAAARCGEPVEARGLSGTTELVTANPDGTMTAVLHGTPQRVAREGGWAPVDTSLDRVAGRGGERLVPRAGAVDLELSTGGPGPVAVVREGVHGLDWGSTPDPLPEPRVRDNTAVYPDVTPGESVRVEAAPDGFTHVVTGPAGAARTVRVPIGVERLALSAAADGTIRALDDRHRAVFTVDPAILGVGGSGHFDRVPATLADGGITYSLPATTEPWTLSIRVRTGSAVSMVADSAGTASRWNPQETEVSRTAIGFLQLDTSHLAGRAVRSARLVIPVVGAAADAGEVELHATGPVDATTSHGHQPAWERELGEQQPTRELSFEVTQLATSAAAEHRRQVTFGLRTGAGAVRLGAPRLEVTYGPQNGVAPRVFSEDYPADGRAHGAPRHEGKFLLTATQATTEFRYRWNGQDAFTRVPAAEGRAELTAAPPAAGKQVLEVRAVDTAGHESESAVHAVEVAALAAPTVSDQLELGPGGAVAPHGYRFRWDGTDEWVYQDATDGKATLAPRGGEAVEVVAVGADPSVESAITRHLVAQAAPGAPLVSSAEYPSDGAEHGAPYVAGNFTFRATGTEPVVGFRYQYASGEIKQIAGTGKATARIIPTLPGDKTLTVRSFTADGQESPATTYRFKVAPALPQVPQAPAVRSADYPADGQPHGAPGQAGTFTLAPGGRTAVVAYRYRVNDGPIRTVAGSGEVTVQATPSTSGTHTLTAWAVDSAGVASEPARHTFVVGGLPVPAPESPVVTSTDFPADGQPHGSVGQAGSVTVRTAGAVAPDVVVYQLDTDANPTEQAAGAGTVTLSVTPVRSGRRTLTVWAKVAATGALSAPTRHAFVVGAPSGPREFFYDAAGQLAGVANSSGESAAYRYDDSGNLERTERYDRDASAVFALVPEQGPVGASVEISGTGFGAQPADNAVVFDGIPAQVTAASPNRLTVVVPAGISDGHVRVTANGRTAAAHRPFVKARAVVAPSITAVSAARGDKGDRLTITGTGFDRDRARDVVHFHQTTARVLEASDTSLVVEVPDAAASGRVTVRTPGGEATSPADFLVAPRGFAAADLVHGDRLVVGTPLDLDIPAGKAAVVLVDGKAGERLNLNLENNTIPVRSAMWMFTPHGADFARRALGDPLDLWSGSRLHQDLPVFTSTGTYTIVVAPDDGEAGKVRVTLSRDLIGDKLTRDGSGVPFTVKEAEKPVEMPFEATAGEWVSLGLTDVSQPANTFVVKIIAPDGSYATWRANLADYVPTMVYKVKKTGTHKVSVTFGPSQLGFGKVWLSNVVDAPRLNVDGDPVPYKVLRPGQSVRLPFTGTAGKPLILGHTDNTMRENGRQGYPVSIMVEPDDVQVELRTGSAETRNLTIRKTGEHSLFISGWEAVGTARAWLSSPLEGGTIALNALTPVEVKRPGQEVWLNFDGVKDKPLTMLLRDNAIAGQVTFRINKPSGSVLTFVTDGKIDVPALPETGRYRVLIDPAYASTGKANIAASEPLDLGVIPIDGAPVNADLVVPGQRIVGRFTGAVGQRLTLSTASTSAQYITPKITKPDGSNLEFYSAYRTGDGQDLIALPVAGEYKVQLSPINSDSQPVSGRVALGLFTEVDGGKVVVGGAAGTITIDQPGRNGKITFDGATGEVLQLQVTRQFPDNTGVYYSVVNPDGTIAVRRTFASSDRFRLAALKATGTHTLVFDPANGVTGSMTAALSKPATLAATEQTTRIDPPRRVRPTCVAPEPAPPIAKAVAGPEGSERTEPERPRPAEPEQVCGAGGWRPDSANLDGVDWTTRFNPQPVREKPLEFPVGFTGVVGLVQSTDGTALRGVRVSTGDDSTTTDDKGRFALVGLDEGHLSLRVDGRTAEAGGRVYGAFDIGVDVKAGEVLVLPHTVFLPEIDQSTVVRVDSPTTEETVLTTPAIPGLEVRLPAGTVVRDADGDVATELSLTPIPIDRPPFPLPPTRVPVYFTVQPGGGYLFPEGATIVYPNYTKEAPGTRTEFWNYDPDGKGWHVYGHGTVSADGKQIVPDADVRFYRLTGAMTAVPGLNPPKSAPIPNNTRRGDPVDPATGLLVDEAVDLTVDDVLPIQLKRTYQQGDLEVRPFGLATNFDYGVFPWSDVSGGQTFQRFDLVQPDGSRVGFHRTSPGTDYAGAEFAADPTTTIFDGAVVRWNDAGWDVKLRDGTVYVIGEEAPLQEIRDKYGNAVTITRAPAPPGTDGKVRANGPVTQVTTPSGRWIRLTYDEANPPRVKLAEDNLGRKVSYTYDTAGRLATVTDPDGGVTRYGWDTTKGFLTSITDGENVRYLLNEYDDKGRVKQQTAADNGITKFEYVDVGGKITETKIADPKGNVERLVFNDKGQLVGETKAYGTALAQTTSYEYDTDGVHRKSVTDALNRKTTFLYDDKGYVKEQTTLAGTAEARTEKFERNGPNRELTKYTDSYNKSTVYEVDARGALKSVTDPENRKTQYEVNAKGLVTRVTDPALKSTTVDYLGTDPVRTTDPLGRVSGTAFDGAGRPVRDVDPLGAVSETAYLPTGRVAWEADGLGRRVAYEYNRNGKRTRVIDPRGGATVYEYDAMDRVRAVTDPLGVKPAIGAQYDLNGNLEKTTSRSGIEVEHKYDALNRRTETRYGTESTVTYGYDAGNRLRTTTDTKAGAASVDYDAFDRVTAENTASGSVTYSYSPAERDRTVTVAGRAAVRHVYDSLGQLKEIRHGTSVVSSVSRDAVGRPERVGDPVGGVSQTYAYDDAGQVKSITYRSGTTVLGDLAYTYDGAGQPVRTTGAYSRTMLPEPFGTATYDQANRLRTIDGATVTYDADGNLTSDGRSSYTWNARGQLASVSGGGLDAAFSYLTDGRRSTRTVNGTTTGFLYDGLNPLQEKVGDRTTDLTSSGVDGHHLRSAGGATRRFLTDGLGSTVGLVDANGNGVSYTYEPFGRTYASGVDDNANRFTGREDDGTGLYFHRARYYSPVLQRFLSEDPIGFDGGFNLHAYVGNRPTTSIDPLGTKPTQPEDCVSNSFTPDTRVRMADGSAKPIGDVRPGERVLATDPRSGRTEGRKVSATVVGDGAKALVTVSVEAGDGKPDNTFTATAGHPFWLENARVWRDAADLRPGDLLRTPDGTTARVTGVVSRDAVQRVHNLTVEGLHTFYVLAGETSVLSHNCAAKRRDWGDDDAGGFEKHRAGKGGTPQNNQAQNREFNDALRAIEREIGRKLSKSEQRQLHNEITGQGYGYHDIVDIGVGLFG</sequence>
<dbReference type="Gene3D" id="2.170.16.10">
    <property type="entry name" value="Hedgehog/Intein (Hint) domain"/>
    <property type="match status" value="1"/>
</dbReference>
<dbReference type="SMART" id="SM00306">
    <property type="entry name" value="HintN"/>
    <property type="match status" value="1"/>
</dbReference>
<dbReference type="GO" id="GO:0005975">
    <property type="term" value="P:carbohydrate metabolic process"/>
    <property type="evidence" value="ECO:0007669"/>
    <property type="project" value="UniProtKB-ARBA"/>
</dbReference>
<dbReference type="InterPro" id="IPR002909">
    <property type="entry name" value="IPT_dom"/>
</dbReference>